<dbReference type="EMBL" id="PZDI01000022">
    <property type="protein sequence ID" value="PTH18193.1"/>
    <property type="molecule type" value="Genomic_DNA"/>
</dbReference>
<dbReference type="PROSITE" id="PS51257">
    <property type="entry name" value="PROKAR_LIPOPROTEIN"/>
    <property type="match status" value="1"/>
</dbReference>
<gene>
    <name evidence="2" type="ORF">BU607_05920</name>
</gene>
<evidence type="ECO:0008006" key="4">
    <source>
        <dbReference type="Google" id="ProtNLM"/>
    </source>
</evidence>
<reference evidence="2 3" key="1">
    <citation type="journal article" date="2016" name="Front. Microbiol.">
        <title>Comprehensive Phylogenetic Analysis of Bovine Non-aureus Staphylococci Species Based on Whole-Genome Sequencing.</title>
        <authorList>
            <person name="Naushad S."/>
            <person name="Barkema H.W."/>
            <person name="Luby C."/>
            <person name="Condas L.A."/>
            <person name="Nobrega D.B."/>
            <person name="Carson D.A."/>
            <person name="De Buck J."/>
        </authorList>
    </citation>
    <scope>NUCLEOTIDE SEQUENCE [LARGE SCALE GENOMIC DNA]</scope>
    <source>
        <strain evidence="2 3">SNUC 993</strain>
    </source>
</reference>
<keyword evidence="1" id="KW-0732">Signal</keyword>
<dbReference type="RefSeq" id="WP_107398203.1">
    <property type="nucleotide sequence ID" value="NZ_JAHCOE010000003.1"/>
</dbReference>
<evidence type="ECO:0000313" key="3">
    <source>
        <dbReference type="Proteomes" id="UP000242694"/>
    </source>
</evidence>
<name>A0ABX5IG60_9STAP</name>
<proteinExistence type="predicted"/>
<feature type="chain" id="PRO_5046444138" description="Lipoprotein" evidence="1">
    <location>
        <begin position="24"/>
        <end position="106"/>
    </location>
</feature>
<comment type="caution">
    <text evidence="2">The sequence shown here is derived from an EMBL/GenBank/DDBJ whole genome shotgun (WGS) entry which is preliminary data.</text>
</comment>
<organism evidence="2 3">
    <name type="scientific">Staphylococcus auricularis</name>
    <dbReference type="NCBI Taxonomy" id="29379"/>
    <lineage>
        <taxon>Bacteria</taxon>
        <taxon>Bacillati</taxon>
        <taxon>Bacillota</taxon>
        <taxon>Bacilli</taxon>
        <taxon>Bacillales</taxon>
        <taxon>Staphylococcaceae</taxon>
        <taxon>Staphylococcus</taxon>
    </lineage>
</organism>
<evidence type="ECO:0000256" key="1">
    <source>
        <dbReference type="SAM" id="SignalP"/>
    </source>
</evidence>
<accession>A0ABX5IG60</accession>
<sequence length="106" mass="11886">MKKVSFIGLILSLTILLVACSNGQDKAQGKWEFDDEELPMIMKIDEDDVSLSAYGLTLDGSIKDTKKDEILIKFDDNVPEIGGQEVWGKVDDDVLDFDGEKFKKQD</sequence>
<evidence type="ECO:0000313" key="2">
    <source>
        <dbReference type="EMBL" id="PTH18193.1"/>
    </source>
</evidence>
<dbReference type="Proteomes" id="UP000242694">
    <property type="component" value="Unassembled WGS sequence"/>
</dbReference>
<keyword evidence="3" id="KW-1185">Reference proteome</keyword>
<feature type="signal peptide" evidence="1">
    <location>
        <begin position="1"/>
        <end position="23"/>
    </location>
</feature>
<protein>
    <recommendedName>
        <fullName evidence="4">Lipoprotein</fullName>
    </recommendedName>
</protein>